<dbReference type="Gene3D" id="3.30.420.10">
    <property type="entry name" value="Ribonuclease H-like superfamily/Ribonuclease H"/>
    <property type="match status" value="1"/>
</dbReference>
<dbReference type="CDD" id="cd06127">
    <property type="entry name" value="DEDDh"/>
    <property type="match status" value="1"/>
</dbReference>
<protein>
    <submittedName>
        <fullName evidence="2">3'-5' exonuclease</fullName>
    </submittedName>
</protein>
<gene>
    <name evidence="2" type="ORF">M9980_10780</name>
</gene>
<reference evidence="2" key="1">
    <citation type="submission" date="2022-05" db="EMBL/GenBank/DDBJ databases">
        <title>Sphingomonas sp. strain RMG20 Genome sequencing and assembly.</title>
        <authorList>
            <person name="Kim I."/>
        </authorList>
    </citation>
    <scope>NUCLEOTIDE SEQUENCE</scope>
    <source>
        <strain evidence="2">RMG20</strain>
    </source>
</reference>
<keyword evidence="3" id="KW-1185">Reference proteome</keyword>
<keyword evidence="2" id="KW-0378">Hydrolase</keyword>
<sequence length="297" mass="33714">MPKADIVGVPVPAGTLARALDRHDDYRVLRRIQPMDVRQPRFKRTDELTVCVLDTETTGLDPRNDRIIELALQNVRIDEHGRIVDSGLSRSWLEDPGEPLLPEIVKVTGLTDAQLAGKSIHDGEAYGAITSADVVVCHNAAFDRPFVEERLGVRGQAWICSMNDMDWREHGFEGRSQTQLLLQCGWFYDAHRAASDVNALLHLIDHRLDTGGTVMRELLRTAARPTWRIEMTEAPFAARVALKGRGYRWNADRKVWWREVSEAGMVDETEFARDYVYGGAGSPKVEPVTWRERYSHR</sequence>
<evidence type="ECO:0000259" key="1">
    <source>
        <dbReference type="SMART" id="SM00479"/>
    </source>
</evidence>
<proteinExistence type="predicted"/>
<dbReference type="InterPro" id="IPR013520">
    <property type="entry name" value="Ribonucl_H"/>
</dbReference>
<dbReference type="PANTHER" id="PTHR30231:SF37">
    <property type="entry name" value="EXODEOXYRIBONUCLEASE 10"/>
    <property type="match status" value="1"/>
</dbReference>
<dbReference type="PANTHER" id="PTHR30231">
    <property type="entry name" value="DNA POLYMERASE III SUBUNIT EPSILON"/>
    <property type="match status" value="1"/>
</dbReference>
<dbReference type="NCBIfam" id="NF006615">
    <property type="entry name" value="PRK09182.1"/>
    <property type="match status" value="1"/>
</dbReference>
<keyword evidence="2" id="KW-0540">Nuclease</keyword>
<organism evidence="2 3">
    <name type="scientific">Sphingomonas donggukensis</name>
    <dbReference type="NCBI Taxonomy" id="2949093"/>
    <lineage>
        <taxon>Bacteria</taxon>
        <taxon>Pseudomonadati</taxon>
        <taxon>Pseudomonadota</taxon>
        <taxon>Alphaproteobacteria</taxon>
        <taxon>Sphingomonadales</taxon>
        <taxon>Sphingomonadaceae</taxon>
        <taxon>Sphingomonas</taxon>
    </lineage>
</organism>
<dbReference type="GO" id="GO:0004527">
    <property type="term" value="F:exonuclease activity"/>
    <property type="evidence" value="ECO:0007669"/>
    <property type="project" value="UniProtKB-KW"/>
</dbReference>
<dbReference type="SUPFAM" id="SSF53098">
    <property type="entry name" value="Ribonuclease H-like"/>
    <property type="match status" value="1"/>
</dbReference>
<dbReference type="RefSeq" id="WP_250750556.1">
    <property type="nucleotide sequence ID" value="NZ_CP098401.1"/>
</dbReference>
<name>A0ABY4TRM1_9SPHN</name>
<dbReference type="InterPro" id="IPR036397">
    <property type="entry name" value="RNaseH_sf"/>
</dbReference>
<feature type="domain" description="Exonuclease" evidence="1">
    <location>
        <begin position="49"/>
        <end position="213"/>
    </location>
</feature>
<dbReference type="EMBL" id="CP098401">
    <property type="protein sequence ID" value="URW75041.1"/>
    <property type="molecule type" value="Genomic_DNA"/>
</dbReference>
<accession>A0ABY4TRM1</accession>
<keyword evidence="2" id="KW-0269">Exonuclease</keyword>
<dbReference type="Pfam" id="PF00929">
    <property type="entry name" value="RNase_T"/>
    <property type="match status" value="1"/>
</dbReference>
<dbReference type="Proteomes" id="UP001055580">
    <property type="component" value="Chromosome"/>
</dbReference>
<evidence type="ECO:0000313" key="2">
    <source>
        <dbReference type="EMBL" id="URW75041.1"/>
    </source>
</evidence>
<evidence type="ECO:0000313" key="3">
    <source>
        <dbReference type="Proteomes" id="UP001055580"/>
    </source>
</evidence>
<dbReference type="InterPro" id="IPR012337">
    <property type="entry name" value="RNaseH-like_sf"/>
</dbReference>
<dbReference type="SMART" id="SM00479">
    <property type="entry name" value="EXOIII"/>
    <property type="match status" value="1"/>
</dbReference>